<dbReference type="Gene3D" id="2.130.10.10">
    <property type="entry name" value="YVTN repeat-like/Quinoprotein amine dehydrogenase"/>
    <property type="match status" value="1"/>
</dbReference>
<dbReference type="EMBL" id="PUHR01000002">
    <property type="protein sequence ID" value="KAG0672511.1"/>
    <property type="molecule type" value="Genomic_DNA"/>
</dbReference>
<keyword evidence="2" id="KW-1185">Reference proteome</keyword>
<protein>
    <submittedName>
        <fullName evidence="1">Daughter-specific expression- protein</fullName>
    </submittedName>
</protein>
<organism evidence="1 2">
    <name type="scientific">Maudiozyma exigua</name>
    <name type="common">Yeast</name>
    <name type="synonym">Kazachstania exigua</name>
    <dbReference type="NCBI Taxonomy" id="34358"/>
    <lineage>
        <taxon>Eukaryota</taxon>
        <taxon>Fungi</taxon>
        <taxon>Dikarya</taxon>
        <taxon>Ascomycota</taxon>
        <taxon>Saccharomycotina</taxon>
        <taxon>Saccharomycetes</taxon>
        <taxon>Saccharomycetales</taxon>
        <taxon>Saccharomycetaceae</taxon>
        <taxon>Maudiozyma</taxon>
    </lineage>
</organism>
<gene>
    <name evidence="1" type="primary">DSE1</name>
    <name evidence="1" type="ORF">C6P45_001975</name>
</gene>
<dbReference type="OrthoDB" id="361494at2759"/>
<accession>A0A9P7BE22</accession>
<name>A0A9P7BE22_MAUEX</name>
<evidence type="ECO:0000313" key="2">
    <source>
        <dbReference type="Proteomes" id="UP000750334"/>
    </source>
</evidence>
<sequence>MKYYEPIGVFRQPAITSKQQRNYNNKNWLNDYSRNDTNGNFTQLRKISQDYNDHYTVKKLQSNYWNSDQLFNNQQYIDTLAISSTQDKLCIVNNDTNLALFQLNSVSDDDIKLNKLHNIILPKDKTTPITQLKFIDFHSRRNHNNDLLLTGHRDGNVHMIKSNSNNSQITTRYNHSKYMTFTNDICSTASRSMPIRQLECDPFGNNGFVSLINESLFMYDFDNYKSPTYLNHFPRINQFALTSQVPLVALAHTHGFSLLDVREATTPHICHTSHLLQSIEWINDTMIATGTQSTGLIQLFDIRMLNNNVTNPVAQCHLHNNVSTKSLRYNSNLRDLYALDDMGTVTRWDLGGNDNNANTCTDMYLKTGLQSTMINENNSQQLLRAGDTLLQGHNVSGMHVTKNDSVITYGFDELSLHRIVDITMSSTTTITQTPTTVDNDVEETIDSDGTSLFDSINDDHTDMATLRPEPMSPIKDNHSFNKFSLKNLSSQTIIETSVVV</sequence>
<dbReference type="AlphaFoldDB" id="A0A9P7BE22"/>
<dbReference type="Proteomes" id="UP000750334">
    <property type="component" value="Unassembled WGS sequence"/>
</dbReference>
<dbReference type="InterPro" id="IPR015943">
    <property type="entry name" value="WD40/YVTN_repeat-like_dom_sf"/>
</dbReference>
<dbReference type="InterPro" id="IPR036322">
    <property type="entry name" value="WD40_repeat_dom_sf"/>
</dbReference>
<reference evidence="1 2" key="1">
    <citation type="submission" date="2020-11" db="EMBL/GenBank/DDBJ databases">
        <title>Kefir isolates.</title>
        <authorList>
            <person name="Marcisauskas S."/>
            <person name="Kim Y."/>
            <person name="Blasche S."/>
        </authorList>
    </citation>
    <scope>NUCLEOTIDE SEQUENCE [LARGE SCALE GENOMIC DNA]</scope>
    <source>
        <strain evidence="1 2">OG2</strain>
    </source>
</reference>
<comment type="caution">
    <text evidence="1">The sequence shown here is derived from an EMBL/GenBank/DDBJ whole genome shotgun (WGS) entry which is preliminary data.</text>
</comment>
<proteinExistence type="predicted"/>
<dbReference type="SUPFAM" id="SSF50978">
    <property type="entry name" value="WD40 repeat-like"/>
    <property type="match status" value="1"/>
</dbReference>
<evidence type="ECO:0000313" key="1">
    <source>
        <dbReference type="EMBL" id="KAG0672511.1"/>
    </source>
</evidence>